<gene>
    <name evidence="1" type="ORF">PF008_g29944</name>
</gene>
<evidence type="ECO:0000313" key="1">
    <source>
        <dbReference type="EMBL" id="KAE9273041.1"/>
    </source>
</evidence>
<dbReference type="Proteomes" id="UP000486351">
    <property type="component" value="Unassembled WGS sequence"/>
</dbReference>
<comment type="caution">
    <text evidence="1">The sequence shown here is derived from an EMBL/GenBank/DDBJ whole genome shotgun (WGS) entry which is preliminary data.</text>
</comment>
<accession>A0A6G0Q7G5</accession>
<proteinExistence type="predicted"/>
<organism evidence="1 2">
    <name type="scientific">Phytophthora fragariae</name>
    <dbReference type="NCBI Taxonomy" id="53985"/>
    <lineage>
        <taxon>Eukaryota</taxon>
        <taxon>Sar</taxon>
        <taxon>Stramenopiles</taxon>
        <taxon>Oomycota</taxon>
        <taxon>Peronosporomycetes</taxon>
        <taxon>Peronosporales</taxon>
        <taxon>Peronosporaceae</taxon>
        <taxon>Phytophthora</taxon>
    </lineage>
</organism>
<dbReference type="AlphaFoldDB" id="A0A6G0Q7G5"/>
<name>A0A6G0Q7G5_9STRA</name>
<evidence type="ECO:0000313" key="2">
    <source>
        <dbReference type="Proteomes" id="UP000486351"/>
    </source>
</evidence>
<dbReference type="EMBL" id="QXFY01005264">
    <property type="protein sequence ID" value="KAE9273041.1"/>
    <property type="molecule type" value="Genomic_DNA"/>
</dbReference>
<sequence>MARRTFCATSLAITIAPNFALPKHSKPPTNASSEVAQGTTHVRISTTTARHQYSFFEMTYVRQKVCTPLKTLSKRLSRITSAIQTHRSGMSALELSHGS</sequence>
<protein>
    <submittedName>
        <fullName evidence="1">Uncharacterized protein</fullName>
    </submittedName>
</protein>
<reference evidence="1 2" key="1">
    <citation type="submission" date="2018-09" db="EMBL/GenBank/DDBJ databases">
        <title>Genomic investigation of the strawberry pathogen Phytophthora fragariae indicates pathogenicity is determined by transcriptional variation in three key races.</title>
        <authorList>
            <person name="Adams T.M."/>
            <person name="Armitage A.D."/>
            <person name="Sobczyk M.K."/>
            <person name="Bates H.J."/>
            <person name="Dunwell J.M."/>
            <person name="Nellist C.F."/>
            <person name="Harrison R.J."/>
        </authorList>
    </citation>
    <scope>NUCLEOTIDE SEQUENCE [LARGE SCALE GENOMIC DNA]</scope>
    <source>
        <strain evidence="1 2">NOV-77</strain>
    </source>
</reference>